<protein>
    <submittedName>
        <fullName evidence="2">Uncharacterized protein</fullName>
    </submittedName>
</protein>
<feature type="compositionally biased region" description="Basic and acidic residues" evidence="1">
    <location>
        <begin position="111"/>
        <end position="126"/>
    </location>
</feature>
<dbReference type="RefSeq" id="WP_043473281.1">
    <property type="nucleotide sequence ID" value="NZ_JNAD02000013.1"/>
</dbReference>
<feature type="region of interest" description="Disordered" evidence="1">
    <location>
        <begin position="89"/>
        <end position="133"/>
    </location>
</feature>
<comment type="caution">
    <text evidence="2">The sequence shown here is derived from an EMBL/GenBank/DDBJ whole genome shotgun (WGS) entry which is preliminary data.</text>
</comment>
<evidence type="ECO:0000313" key="3">
    <source>
        <dbReference type="Proteomes" id="UP000028058"/>
    </source>
</evidence>
<evidence type="ECO:0000313" key="2">
    <source>
        <dbReference type="EMBL" id="RKM92480.1"/>
    </source>
</evidence>
<accession>A0A3R7IZG4</accession>
<name>A0A3R7IZG4_9ACTN</name>
<reference evidence="2 3" key="1">
    <citation type="journal article" date="2014" name="Genome Announc.">
        <title>Draft Genome Sequence of Streptomyces fradiae ATCC 19609, a Strain Highly Sensitive to Antibiotics.</title>
        <authorList>
            <person name="Bekker O.B."/>
            <person name="Klimina K.M."/>
            <person name="Vatlin A.A."/>
            <person name="Zakharevich N.V."/>
            <person name="Kasianov A.S."/>
            <person name="Danilenko V.N."/>
        </authorList>
    </citation>
    <scope>NUCLEOTIDE SEQUENCE [LARGE SCALE GENOMIC DNA]</scope>
    <source>
        <strain evidence="2 3">ATCC 19609</strain>
    </source>
</reference>
<gene>
    <name evidence="2" type="ORF">SFRA_024040</name>
</gene>
<sequence>MIDSMTRPGTVVTVAGLIEDLEGEDDRRGPEQDETENLWFRVILPHRSHLAPYDGAGLQQCAACGGYFGVTFWTCDACQNLSCRLVGSSWTGAPRRKPLMAGRPPLPVRPTPHERDGRTQHPEPARPHPQTPH</sequence>
<dbReference type="AlphaFoldDB" id="A0A3R7IZG4"/>
<evidence type="ECO:0000256" key="1">
    <source>
        <dbReference type="SAM" id="MobiDB-lite"/>
    </source>
</evidence>
<dbReference type="EMBL" id="JNAD02000013">
    <property type="protein sequence ID" value="RKM92480.1"/>
    <property type="molecule type" value="Genomic_DNA"/>
</dbReference>
<keyword evidence="3" id="KW-1185">Reference proteome</keyword>
<organism evidence="2 3">
    <name type="scientific">Streptomyces xinghaiensis</name>
    <dbReference type="NCBI Taxonomy" id="1038928"/>
    <lineage>
        <taxon>Bacteria</taxon>
        <taxon>Bacillati</taxon>
        <taxon>Actinomycetota</taxon>
        <taxon>Actinomycetes</taxon>
        <taxon>Kitasatosporales</taxon>
        <taxon>Streptomycetaceae</taxon>
        <taxon>Streptomyces</taxon>
    </lineage>
</organism>
<proteinExistence type="predicted"/>
<dbReference type="Proteomes" id="UP000028058">
    <property type="component" value="Unassembled WGS sequence"/>
</dbReference>